<evidence type="ECO:0000259" key="1">
    <source>
        <dbReference type="Pfam" id="PF13460"/>
    </source>
</evidence>
<organism evidence="2 3">
    <name type="scientific">Microlunatus soli</name>
    <dbReference type="NCBI Taxonomy" id="630515"/>
    <lineage>
        <taxon>Bacteria</taxon>
        <taxon>Bacillati</taxon>
        <taxon>Actinomycetota</taxon>
        <taxon>Actinomycetes</taxon>
        <taxon>Propionibacteriales</taxon>
        <taxon>Propionibacteriaceae</taxon>
        <taxon>Microlunatus</taxon>
    </lineage>
</organism>
<dbReference type="OrthoDB" id="3725025at2"/>
<feature type="domain" description="NAD(P)-binding" evidence="1">
    <location>
        <begin position="10"/>
        <end position="169"/>
    </location>
</feature>
<dbReference type="Proteomes" id="UP000199103">
    <property type="component" value="Chromosome I"/>
</dbReference>
<dbReference type="RefSeq" id="WP_091527588.1">
    <property type="nucleotide sequence ID" value="NZ_LT629772.1"/>
</dbReference>
<accession>A0A1H1YB58</accession>
<dbReference type="STRING" id="630515.SAMN04489812_4482"/>
<gene>
    <name evidence="2" type="ORF">SAMN04489812_4482</name>
</gene>
<dbReference type="InterPro" id="IPR016040">
    <property type="entry name" value="NAD(P)-bd_dom"/>
</dbReference>
<protein>
    <submittedName>
        <fullName evidence="2">Uncharacterized conserved protein YbjT, contains NAD(P)-binding and DUF2867 domains</fullName>
    </submittedName>
</protein>
<sequence length="277" mass="29825">MTTTTVLVLGGTGKTGRRIADRLDRRNDVTVRIGSRSAPVPFDWTDAGTWAAALAGVDAVYLSYQPDLAVPGAERVIGDFCDLAVAAGVRRIVLLSGRGENEAEACERIVQQTGLQTTVLRCSWFDQNFSEDYMIDGILDGELVLPVGDVPDPFIDAEDIADVATAALLDGRHAGQVYELTGPRSISFADAVKEISRATGREITFSTVAVDAYLAALRDQQVPTEVVDLLGYLFRTVLDGRNSEVADGVQRALGREPADFADFAERTAAADGWQQRS</sequence>
<dbReference type="Gene3D" id="3.40.50.720">
    <property type="entry name" value="NAD(P)-binding Rossmann-like Domain"/>
    <property type="match status" value="1"/>
</dbReference>
<dbReference type="InterPro" id="IPR051604">
    <property type="entry name" value="Ergot_Alk_Oxidoreductase"/>
</dbReference>
<dbReference type="PANTHER" id="PTHR43162">
    <property type="match status" value="1"/>
</dbReference>
<evidence type="ECO:0000313" key="3">
    <source>
        <dbReference type="Proteomes" id="UP000199103"/>
    </source>
</evidence>
<dbReference type="Pfam" id="PF13460">
    <property type="entry name" value="NAD_binding_10"/>
    <property type="match status" value="1"/>
</dbReference>
<dbReference type="Gene3D" id="3.90.25.10">
    <property type="entry name" value="UDP-galactose 4-epimerase, domain 1"/>
    <property type="match status" value="1"/>
</dbReference>
<reference evidence="2 3" key="1">
    <citation type="submission" date="2016-10" db="EMBL/GenBank/DDBJ databases">
        <authorList>
            <person name="de Groot N.N."/>
        </authorList>
    </citation>
    <scope>NUCLEOTIDE SEQUENCE [LARGE SCALE GENOMIC DNA]</scope>
    <source>
        <strain evidence="2 3">DSM 21800</strain>
    </source>
</reference>
<dbReference type="SUPFAM" id="SSF51735">
    <property type="entry name" value="NAD(P)-binding Rossmann-fold domains"/>
    <property type="match status" value="1"/>
</dbReference>
<dbReference type="PANTHER" id="PTHR43162:SF1">
    <property type="entry name" value="PRESTALK A DIFFERENTIATION PROTEIN A"/>
    <property type="match status" value="1"/>
</dbReference>
<dbReference type="EMBL" id="LT629772">
    <property type="protein sequence ID" value="SDT18499.1"/>
    <property type="molecule type" value="Genomic_DNA"/>
</dbReference>
<keyword evidence="3" id="KW-1185">Reference proteome</keyword>
<evidence type="ECO:0000313" key="2">
    <source>
        <dbReference type="EMBL" id="SDT18499.1"/>
    </source>
</evidence>
<dbReference type="InterPro" id="IPR036291">
    <property type="entry name" value="NAD(P)-bd_dom_sf"/>
</dbReference>
<proteinExistence type="predicted"/>
<dbReference type="AlphaFoldDB" id="A0A1H1YB58"/>
<name>A0A1H1YB58_9ACTN</name>